<accession>A0A5J4RS18</accession>
<sequence>MEDIDQSDYKEFDDFIHAIGTEIEQAQIKLVCAANVQMLFHYWKVGHFILYNQKKLGWGGKVIDKNQKLFGENIPKRRVIPQET</sequence>
<evidence type="ECO:0000313" key="1">
    <source>
        <dbReference type="EMBL" id="KAA6335900.1"/>
    </source>
</evidence>
<proteinExistence type="predicted"/>
<protein>
    <recommendedName>
        <fullName evidence="2">YhcG N-terminal domain-containing protein</fullName>
    </recommendedName>
</protein>
<reference evidence="1" key="1">
    <citation type="submission" date="2019-03" db="EMBL/GenBank/DDBJ databases">
        <title>Single cell metagenomics reveals metabolic interactions within the superorganism composed of flagellate Streblomastix strix and complex community of Bacteroidetes bacteria on its surface.</title>
        <authorList>
            <person name="Treitli S.C."/>
            <person name="Kolisko M."/>
            <person name="Husnik F."/>
            <person name="Keeling P."/>
            <person name="Hampl V."/>
        </authorList>
    </citation>
    <scope>NUCLEOTIDE SEQUENCE</scope>
    <source>
        <strain evidence="1">STM</strain>
    </source>
</reference>
<comment type="caution">
    <text evidence="1">The sequence shown here is derived from an EMBL/GenBank/DDBJ whole genome shotgun (WGS) entry which is preliminary data.</text>
</comment>
<gene>
    <name evidence="1" type="ORF">EZS27_015897</name>
</gene>
<organism evidence="1">
    <name type="scientific">termite gut metagenome</name>
    <dbReference type="NCBI Taxonomy" id="433724"/>
    <lineage>
        <taxon>unclassified sequences</taxon>
        <taxon>metagenomes</taxon>
        <taxon>organismal metagenomes</taxon>
    </lineage>
</organism>
<evidence type="ECO:0008006" key="2">
    <source>
        <dbReference type="Google" id="ProtNLM"/>
    </source>
</evidence>
<name>A0A5J4RS18_9ZZZZ</name>
<dbReference type="AlphaFoldDB" id="A0A5J4RS18"/>
<dbReference type="EMBL" id="SNRY01000847">
    <property type="protein sequence ID" value="KAA6335900.1"/>
    <property type="molecule type" value="Genomic_DNA"/>
</dbReference>